<dbReference type="AlphaFoldDB" id="A0AAD6GXV1"/>
<protein>
    <submittedName>
        <fullName evidence="1">Uncharacterized protein</fullName>
    </submittedName>
</protein>
<keyword evidence="2" id="KW-1185">Reference proteome</keyword>
<reference evidence="1" key="2">
    <citation type="submission" date="2023-01" db="EMBL/GenBank/DDBJ databases">
        <authorList>
            <person name="Petersen C."/>
        </authorList>
    </citation>
    <scope>NUCLEOTIDE SEQUENCE</scope>
    <source>
        <strain evidence="1">IBT 12815</strain>
    </source>
</reference>
<dbReference type="EMBL" id="JAQJAE010000004">
    <property type="protein sequence ID" value="KAJ5597740.1"/>
    <property type="molecule type" value="Genomic_DNA"/>
</dbReference>
<sequence>MVPRLSLSQQTHQNDEIDVQDGFGPSYAIATFRVRSDLGNQEPYMRVYLRVPHQGTEFFPSNERAKQAAAGCHREVEAMNAFHEQGSTITPGLFTIIEDIQDKHGIIPGAALSILYSNVSLYKPERDHIRMVFDKEYRKLNKRGWVPTFPWAMNLISDSDVSRFIGDEDVVDYGDEEKMVLEG</sequence>
<evidence type="ECO:0000313" key="2">
    <source>
        <dbReference type="Proteomes" id="UP001213799"/>
    </source>
</evidence>
<comment type="caution">
    <text evidence="1">The sequence shown here is derived from an EMBL/GenBank/DDBJ whole genome shotgun (WGS) entry which is preliminary data.</text>
</comment>
<proteinExistence type="predicted"/>
<dbReference type="RefSeq" id="XP_056750955.1">
    <property type="nucleotide sequence ID" value="XM_056898879.1"/>
</dbReference>
<gene>
    <name evidence="1" type="ORF">N7537_007824</name>
</gene>
<name>A0AAD6GXV1_9EURO</name>
<dbReference type="Proteomes" id="UP001213799">
    <property type="component" value="Unassembled WGS sequence"/>
</dbReference>
<reference evidence="1" key="1">
    <citation type="journal article" date="2023" name="IMA Fungus">
        <title>Comparative genomic study of the Penicillium genus elucidates a diverse pangenome and 15 lateral gene transfer events.</title>
        <authorList>
            <person name="Petersen C."/>
            <person name="Sorensen T."/>
            <person name="Nielsen M.R."/>
            <person name="Sondergaard T.E."/>
            <person name="Sorensen J.L."/>
            <person name="Fitzpatrick D.A."/>
            <person name="Frisvad J.C."/>
            <person name="Nielsen K.L."/>
        </authorList>
    </citation>
    <scope>NUCLEOTIDE SEQUENCE</scope>
    <source>
        <strain evidence="1">IBT 12815</strain>
    </source>
</reference>
<organism evidence="1 2">
    <name type="scientific">Penicillium hordei</name>
    <dbReference type="NCBI Taxonomy" id="40994"/>
    <lineage>
        <taxon>Eukaryota</taxon>
        <taxon>Fungi</taxon>
        <taxon>Dikarya</taxon>
        <taxon>Ascomycota</taxon>
        <taxon>Pezizomycotina</taxon>
        <taxon>Eurotiomycetes</taxon>
        <taxon>Eurotiomycetidae</taxon>
        <taxon>Eurotiales</taxon>
        <taxon>Aspergillaceae</taxon>
        <taxon>Penicillium</taxon>
    </lineage>
</organism>
<evidence type="ECO:0000313" key="1">
    <source>
        <dbReference type="EMBL" id="KAJ5597740.1"/>
    </source>
</evidence>
<dbReference type="GeneID" id="81589121"/>
<accession>A0AAD6GXV1</accession>